<dbReference type="RefSeq" id="XP_044558403.1">
    <property type="nucleotide sequence ID" value="XM_044710782.1"/>
</dbReference>
<dbReference type="InterPro" id="IPR051553">
    <property type="entry name" value="Ran_GTPase-activating"/>
</dbReference>
<evidence type="ECO:0000313" key="3">
    <source>
        <dbReference type="EMBL" id="KAF0973690.1"/>
    </source>
</evidence>
<dbReference type="AlphaFoldDB" id="A0A6A5BI22"/>
<comment type="caution">
    <text evidence="3">The sequence shown here is derived from an EMBL/GenBank/DDBJ whole genome shotgun (WGS) entry which is preliminary data.</text>
</comment>
<name>A0A6A5BI22_NAEFO</name>
<evidence type="ECO:0000256" key="2">
    <source>
        <dbReference type="SAM" id="MobiDB-lite"/>
    </source>
</evidence>
<dbReference type="PANTHER" id="PTHR45982">
    <property type="entry name" value="REGULATOR OF CHROMOSOME CONDENSATION"/>
    <property type="match status" value="1"/>
</dbReference>
<proteinExistence type="predicted"/>
<accession>A0A6A5BI22</accession>
<feature type="compositionally biased region" description="Low complexity" evidence="2">
    <location>
        <begin position="36"/>
        <end position="54"/>
    </location>
</feature>
<dbReference type="GO" id="GO:0005737">
    <property type="term" value="C:cytoplasm"/>
    <property type="evidence" value="ECO:0007669"/>
    <property type="project" value="TreeGrafter"/>
</dbReference>
<feature type="region of interest" description="Disordered" evidence="2">
    <location>
        <begin position="111"/>
        <end position="135"/>
    </location>
</feature>
<dbReference type="Pfam" id="PF13540">
    <property type="entry name" value="RCC1_2"/>
    <property type="match status" value="1"/>
</dbReference>
<feature type="compositionally biased region" description="Low complexity" evidence="2">
    <location>
        <begin position="83"/>
        <end position="92"/>
    </location>
</feature>
<feature type="region of interest" description="Disordered" evidence="2">
    <location>
        <begin position="1"/>
        <end position="92"/>
    </location>
</feature>
<sequence length="558" mass="62488">MSQHALPQYPSSSPEGEGGVEMDKGEKPTQSENGSKFHFTFTASSSFSPLTPTTRNRRNLSLSKLAWSSPQGGNDDSKDPKSKSSVSSSPISERIRSLKIHTALLKSSPLLLGASPRKDHTTMTSNVSTQQSTSTLDSHLDDNFTPSLFCKLISYDELSTQGTDKIVCSKVETIEFPELSIRHKVMKEDNKTLFDYPPEVSLIQCESGMDHYIFVFSNGSVYVLGSNQKGEIGLGFEVEEIEGIYAHKNKFFDIEKKRGCLRVSCGASHSIFECEDGNIYGCGSNEMNQLSCHVKTSEDWIRPKTCIYEPTKLLINGPVKVLGANTTMSYSFPIRVCGPNTYGNIGPRNRASVVDLQTLLDNLIFKPFNNSENIRGSLIKSFPLHIGTTETTTWFTFEREQEHSKVMDIFVIEKGVMRCILTIHDSSHLKGMVCTRQFPLLHVYDKKTNSDGLIMPLELAKKLKKGPWRSIATNFEDAVKLTFISFNSLVQTHVKIERVQACPFNNVIILHEEGGDTLWVCKESAFKSINAQQFLTEECFSLRMHVTCSQSKMLIYLK</sequence>
<feature type="compositionally biased region" description="Low complexity" evidence="2">
    <location>
        <begin position="122"/>
        <end position="135"/>
    </location>
</feature>
<dbReference type="OrthoDB" id="5370059at2759"/>
<feature type="compositionally biased region" description="Polar residues" evidence="2">
    <location>
        <begin position="59"/>
        <end position="74"/>
    </location>
</feature>
<dbReference type="Proteomes" id="UP000444721">
    <property type="component" value="Unassembled WGS sequence"/>
</dbReference>
<dbReference type="PANTHER" id="PTHR45982:SF1">
    <property type="entry name" value="REGULATOR OF CHROMOSOME CONDENSATION"/>
    <property type="match status" value="1"/>
</dbReference>
<feature type="repeat" description="RCC1" evidence="1">
    <location>
        <begin position="219"/>
        <end position="276"/>
    </location>
</feature>
<dbReference type="InterPro" id="IPR000408">
    <property type="entry name" value="Reg_chr_condens"/>
</dbReference>
<dbReference type="GeneID" id="68114295"/>
<dbReference type="VEuPathDB" id="AmoebaDB:FDP41_007077"/>
<dbReference type="VEuPathDB" id="AmoebaDB:NF0116090"/>
<dbReference type="InterPro" id="IPR009091">
    <property type="entry name" value="RCC1/BLIP-II"/>
</dbReference>
<organism evidence="3 4">
    <name type="scientific">Naegleria fowleri</name>
    <name type="common">Brain eating amoeba</name>
    <dbReference type="NCBI Taxonomy" id="5763"/>
    <lineage>
        <taxon>Eukaryota</taxon>
        <taxon>Discoba</taxon>
        <taxon>Heterolobosea</taxon>
        <taxon>Tetramitia</taxon>
        <taxon>Eutetramitia</taxon>
        <taxon>Vahlkampfiidae</taxon>
        <taxon>Naegleria</taxon>
    </lineage>
</organism>
<evidence type="ECO:0000256" key="1">
    <source>
        <dbReference type="PROSITE-ProRule" id="PRU00235"/>
    </source>
</evidence>
<dbReference type="VEuPathDB" id="AmoebaDB:NfTy_008640"/>
<protein>
    <submittedName>
        <fullName evidence="3">Uncharacterized protein</fullName>
    </submittedName>
</protein>
<dbReference type="PROSITE" id="PS50012">
    <property type="entry name" value="RCC1_3"/>
    <property type="match status" value="1"/>
</dbReference>
<feature type="compositionally biased region" description="Polar residues" evidence="2">
    <location>
        <begin position="1"/>
        <end position="14"/>
    </location>
</feature>
<keyword evidence="4" id="KW-1185">Reference proteome</keyword>
<reference evidence="3 4" key="1">
    <citation type="journal article" date="2019" name="Sci. Rep.">
        <title>Nanopore sequencing improves the draft genome of the human pathogenic amoeba Naegleria fowleri.</title>
        <authorList>
            <person name="Liechti N."/>
            <person name="Schurch N."/>
            <person name="Bruggmann R."/>
            <person name="Wittwer M."/>
        </authorList>
    </citation>
    <scope>NUCLEOTIDE SEQUENCE [LARGE SCALE GENOMIC DNA]</scope>
    <source>
        <strain evidence="3 4">ATCC 30894</strain>
    </source>
</reference>
<dbReference type="SUPFAM" id="SSF50985">
    <property type="entry name" value="RCC1/BLIP-II"/>
    <property type="match status" value="1"/>
</dbReference>
<dbReference type="EMBL" id="VFQX01000058">
    <property type="protein sequence ID" value="KAF0973690.1"/>
    <property type="molecule type" value="Genomic_DNA"/>
</dbReference>
<dbReference type="GO" id="GO:0005085">
    <property type="term" value="F:guanyl-nucleotide exchange factor activity"/>
    <property type="evidence" value="ECO:0007669"/>
    <property type="project" value="TreeGrafter"/>
</dbReference>
<dbReference type="Gene3D" id="2.130.10.30">
    <property type="entry name" value="Regulator of chromosome condensation 1/beta-lactamase-inhibitor protein II"/>
    <property type="match status" value="1"/>
</dbReference>
<evidence type="ECO:0000313" key="4">
    <source>
        <dbReference type="Proteomes" id="UP000444721"/>
    </source>
</evidence>
<gene>
    <name evidence="3" type="ORF">FDP41_007077</name>
</gene>